<name>A0ABD3N6Q4_9STRA</name>
<feature type="compositionally biased region" description="Acidic residues" evidence="5">
    <location>
        <begin position="377"/>
        <end position="388"/>
    </location>
</feature>
<keyword evidence="2" id="KW-0808">Transferase</keyword>
<dbReference type="SUPFAM" id="SSF54001">
    <property type="entry name" value="Cysteine proteinases"/>
    <property type="match status" value="1"/>
</dbReference>
<evidence type="ECO:0000256" key="5">
    <source>
        <dbReference type="SAM" id="MobiDB-lite"/>
    </source>
</evidence>
<keyword evidence="4" id="KW-0802">TPR repeat</keyword>
<evidence type="ECO:0000256" key="1">
    <source>
        <dbReference type="ARBA" id="ARBA00004922"/>
    </source>
</evidence>
<comment type="caution">
    <text evidence="7">The sequence shown here is derived from an EMBL/GenBank/DDBJ whole genome shotgun (WGS) entry which is preliminary data.</text>
</comment>
<organism evidence="7 8">
    <name type="scientific">Discostella pseudostelligera</name>
    <dbReference type="NCBI Taxonomy" id="259834"/>
    <lineage>
        <taxon>Eukaryota</taxon>
        <taxon>Sar</taxon>
        <taxon>Stramenopiles</taxon>
        <taxon>Ochrophyta</taxon>
        <taxon>Bacillariophyta</taxon>
        <taxon>Coscinodiscophyceae</taxon>
        <taxon>Thalassiosirophycidae</taxon>
        <taxon>Stephanodiscales</taxon>
        <taxon>Stephanodiscaceae</taxon>
        <taxon>Discostella</taxon>
    </lineage>
</organism>
<reference evidence="7 8" key="1">
    <citation type="submission" date="2024-10" db="EMBL/GenBank/DDBJ databases">
        <title>Updated reference genomes for cyclostephanoid diatoms.</title>
        <authorList>
            <person name="Roberts W.R."/>
            <person name="Alverson A.J."/>
        </authorList>
    </citation>
    <scope>NUCLEOTIDE SEQUENCE [LARGE SCALE GENOMIC DNA]</scope>
    <source>
        <strain evidence="7 8">AJA232-27</strain>
    </source>
</reference>
<dbReference type="SMART" id="SM00460">
    <property type="entry name" value="TGc"/>
    <property type="match status" value="1"/>
</dbReference>
<sequence>MLMIKGGRRTIPSQHCLFILVISSFSAVLATVAAKGALVGVESGGGGGRRRRGRPSSSFSFLAPLSFSKIIAATKVTPTTSTTTLSNPLTFFHRRHQLWPRRRNRHRHHDGLTTMLSTTMTLLGGHDSGNVDGDETAEEMTMSTENVPNNFDSNSDGINELQQGEREVGAGEDELTSPTEAVEEGEKNIVAVHTYYRHQSAIRLPDDSLLINNDVVNDRSSNLTLMGVGMPSRQFASWVHYYLTHMTMDGEAMITPSTTVTATTALDAVSETSAAMLINQKKVVEEKRDALNRILQLVSTQEMDWDSEWEGDGGDEISREAEATWLKIRQFWKEGKLICENTSLLTSSRGRGDYRRRHRLRRTQESEGDELNSPINTEDEVQQQEEEEQRYRQEKFRNALGSYAERLVSIVEDEMIDNHHSTHDEDAGIHCNRLTSSNRLLGWIEDEYGIDGTRELMADLLLNKSEKEQLETFQTFLNWFRTIFPYFHDKCDFCGASCKDDPVQEVNRIPDDDDNAVQGDDDETQLNDDHINGIEQNDEKPIIDDFSCLGYVYPTPTELRGGASRTELYRCRSCNSYTRFPRYNKARWITTARRGRCGEYSVLLYRMLRALGYVNVRWCVDWADHVWVEVWLDNESVEANDGDVKQGGRWVHLDPCEAAVDTPLLYESWGKNQTYIVAFHDPFYSNLRDRAMCIDLEVLGRKDYMASATTIAAIAPQERTSKESTAEKESRIHRFPLVEDVTRQYTSDEVHVIVERRGIGDELVAQAIQEVSVNMVDLFKNLTQSQASTHLWRAILLHDTQNNDYRVDDAFTPFLQCYHRQGRVADGLIFVAVESYLRGQDAMGDLYLKQALQMDAEHVSALELQQIVAVDNDGTVANNGVLKLQQLKELKGAVDLSKTLGKHKNEKMGAGGADDFWSQFSNDGRIHSAKPTPSSSQLPSKSAVEAMSIDTNDSMNDKSPEEIYNLATLQFNIKNLPRASELFELSCQKSGKTLTVACTNAIYLRTNLCDWGLGGLGFERDMDFMKQVTMDEVQMFRSVIDGEHVSEEMKRSFGLGYSSINNTTSKEKEVAVIHWQRTTSVHPHMMLGYPLGNEYALLKRYVAESMAGLDELRARVDESDSGSIKDRPKDLPYSIDEMRDKFLMKHRGHLFNNSNPSPVTPPIKVGFVGCGFNSKAVLYLSHDMFRFFDPSVVEIHIFSTGAPDHPRFIQETMRGVDWRQRVIDSVDHFHDVRRYQNDHIGLARYIYEREIEILIEWDGYARQGERAAGLMALRPAPIQILHQEFLMTSGAQYIDYIVTDQVVSPLRLQNLYTEKFLFLPNHFFSKGHAVQKEVHPPALEYPRKEKGSAFQLGVGTPQENACLSSNPLGITENLQGQNVSFVYCNFNKFLKNNPETMRSWIRILQDVPNSILCLLENPKEAVANLRTFVSEVTSVGNNNDGVSDVNINDRIHFLPWEKNPFDHQQRSYSLCNAMLDSHPYNGHTTAQDALYAGVPIVTRSDGEDMSSRVTTSANIVLGLDELNAYNGIEEYESIAIRLGTDEKWFESIRTKLISSCLDKNPMHPFWDVPRYVQNFQRGLSLAWKHFLDSDEIDHIVVQEVDDGGNLMIGTTEAELIAIERRRRYAKPKDYTNEEL</sequence>
<keyword evidence="3" id="KW-0677">Repeat</keyword>
<dbReference type="Gene3D" id="3.40.50.2000">
    <property type="entry name" value="Glycogen Phosphorylase B"/>
    <property type="match status" value="1"/>
</dbReference>
<dbReference type="PANTHER" id="PTHR44366">
    <property type="entry name" value="UDP-N-ACETYLGLUCOSAMINE--PEPTIDE N-ACETYLGLUCOSAMINYLTRANSFERASE 110 KDA SUBUNIT"/>
    <property type="match status" value="1"/>
</dbReference>
<protein>
    <recommendedName>
        <fullName evidence="6">Transglutaminase-like domain-containing protein</fullName>
    </recommendedName>
</protein>
<evidence type="ECO:0000313" key="7">
    <source>
        <dbReference type="EMBL" id="KAL3771744.1"/>
    </source>
</evidence>
<comment type="pathway">
    <text evidence="1">Protein modification; protein glycosylation.</text>
</comment>
<dbReference type="Gene3D" id="3.40.50.11380">
    <property type="match status" value="1"/>
</dbReference>
<evidence type="ECO:0000313" key="8">
    <source>
        <dbReference type="Proteomes" id="UP001530293"/>
    </source>
</evidence>
<gene>
    <name evidence="7" type="ORF">ACHAWU_010055</name>
</gene>
<evidence type="ECO:0000259" key="6">
    <source>
        <dbReference type="SMART" id="SM00460"/>
    </source>
</evidence>
<evidence type="ECO:0000256" key="2">
    <source>
        <dbReference type="ARBA" id="ARBA00022679"/>
    </source>
</evidence>
<dbReference type="InterPro" id="IPR002931">
    <property type="entry name" value="Transglutaminase-like"/>
</dbReference>
<proteinExistence type="predicted"/>
<dbReference type="InterPro" id="IPR037919">
    <property type="entry name" value="OGT"/>
</dbReference>
<dbReference type="GO" id="GO:0016740">
    <property type="term" value="F:transferase activity"/>
    <property type="evidence" value="ECO:0007669"/>
    <property type="project" value="UniProtKB-KW"/>
</dbReference>
<feature type="domain" description="Transglutaminase-like" evidence="6">
    <location>
        <begin position="589"/>
        <end position="657"/>
    </location>
</feature>
<dbReference type="EMBL" id="JALLBG020000021">
    <property type="protein sequence ID" value="KAL3771744.1"/>
    <property type="molecule type" value="Genomic_DNA"/>
</dbReference>
<accession>A0ABD3N6Q4</accession>
<dbReference type="Gene3D" id="3.10.620.30">
    <property type="match status" value="1"/>
</dbReference>
<evidence type="ECO:0000256" key="3">
    <source>
        <dbReference type="ARBA" id="ARBA00022737"/>
    </source>
</evidence>
<keyword evidence="8" id="KW-1185">Reference proteome</keyword>
<dbReference type="PANTHER" id="PTHR44366:SF1">
    <property type="entry name" value="UDP-N-ACETYLGLUCOSAMINE--PEPTIDE N-ACETYLGLUCOSAMINYLTRANSFERASE 110 KDA SUBUNIT"/>
    <property type="match status" value="1"/>
</dbReference>
<dbReference type="InterPro" id="IPR029489">
    <property type="entry name" value="OGT/SEC/SPY_C"/>
</dbReference>
<dbReference type="InterPro" id="IPR038765">
    <property type="entry name" value="Papain-like_cys_pep_sf"/>
</dbReference>
<dbReference type="Pfam" id="PF13844">
    <property type="entry name" value="Glyco_transf_41"/>
    <property type="match status" value="2"/>
</dbReference>
<evidence type="ECO:0000256" key="4">
    <source>
        <dbReference type="ARBA" id="ARBA00022803"/>
    </source>
</evidence>
<dbReference type="Pfam" id="PF01841">
    <property type="entry name" value="Transglut_core"/>
    <property type="match status" value="1"/>
</dbReference>
<feature type="region of interest" description="Disordered" evidence="5">
    <location>
        <begin position="356"/>
        <end position="389"/>
    </location>
</feature>
<dbReference type="Proteomes" id="UP001530293">
    <property type="component" value="Unassembled WGS sequence"/>
</dbReference>